<dbReference type="Proteomes" id="UP000192920">
    <property type="component" value="Unassembled WGS sequence"/>
</dbReference>
<keyword evidence="2" id="KW-0175">Coiled coil</keyword>
<dbReference type="GO" id="GO:0015679">
    <property type="term" value="P:plasma membrane copper ion transport"/>
    <property type="evidence" value="ECO:0007669"/>
    <property type="project" value="TreeGrafter"/>
</dbReference>
<evidence type="ECO:0000256" key="1">
    <source>
        <dbReference type="ARBA" id="ARBA00022448"/>
    </source>
</evidence>
<feature type="signal peptide" evidence="3">
    <location>
        <begin position="1"/>
        <end position="20"/>
    </location>
</feature>
<name>A0A1Y6BC58_9NEIS</name>
<dbReference type="AlphaFoldDB" id="A0A1Y6BC58"/>
<dbReference type="Gene3D" id="2.40.420.20">
    <property type="match status" value="1"/>
</dbReference>
<dbReference type="PANTHER" id="PTHR30097:SF4">
    <property type="entry name" value="SLR6042 PROTEIN"/>
    <property type="match status" value="1"/>
</dbReference>
<organism evidence="4 5">
    <name type="scientific">Pseudogulbenkiania subflava DSM 22618</name>
    <dbReference type="NCBI Taxonomy" id="1123014"/>
    <lineage>
        <taxon>Bacteria</taxon>
        <taxon>Pseudomonadati</taxon>
        <taxon>Pseudomonadota</taxon>
        <taxon>Betaproteobacteria</taxon>
        <taxon>Neisseriales</taxon>
        <taxon>Chromobacteriaceae</taxon>
        <taxon>Pseudogulbenkiania</taxon>
    </lineage>
</organism>
<dbReference type="RefSeq" id="WP_085275220.1">
    <property type="nucleotide sequence ID" value="NZ_FXAG01000003.1"/>
</dbReference>
<dbReference type="GO" id="GO:0030313">
    <property type="term" value="C:cell envelope"/>
    <property type="evidence" value="ECO:0007669"/>
    <property type="project" value="TreeGrafter"/>
</dbReference>
<dbReference type="InterPro" id="IPR051909">
    <property type="entry name" value="MFP_Cation_Efflux"/>
</dbReference>
<evidence type="ECO:0000256" key="2">
    <source>
        <dbReference type="SAM" id="Coils"/>
    </source>
</evidence>
<keyword evidence="3" id="KW-0732">Signal</keyword>
<gene>
    <name evidence="4" type="ORF">SAMN02745746_00885</name>
</gene>
<dbReference type="PANTHER" id="PTHR30097">
    <property type="entry name" value="CATION EFFLUX SYSTEM PROTEIN CUSB"/>
    <property type="match status" value="1"/>
</dbReference>
<feature type="coiled-coil region" evidence="2">
    <location>
        <begin position="139"/>
        <end position="188"/>
    </location>
</feature>
<evidence type="ECO:0000313" key="4">
    <source>
        <dbReference type="EMBL" id="SMF03585.1"/>
    </source>
</evidence>
<evidence type="ECO:0000313" key="5">
    <source>
        <dbReference type="Proteomes" id="UP000192920"/>
    </source>
</evidence>
<dbReference type="EMBL" id="FXAG01000003">
    <property type="protein sequence ID" value="SMF03585.1"/>
    <property type="molecule type" value="Genomic_DNA"/>
</dbReference>
<dbReference type="Gene3D" id="1.10.287.470">
    <property type="entry name" value="Helix hairpin bin"/>
    <property type="match status" value="1"/>
</dbReference>
<protein>
    <submittedName>
        <fullName evidence="4">Multidrug efflux pump subunit AcrA (Membrane-fusion protein)</fullName>
    </submittedName>
</protein>
<evidence type="ECO:0000256" key="3">
    <source>
        <dbReference type="SAM" id="SignalP"/>
    </source>
</evidence>
<dbReference type="Gene3D" id="2.40.50.100">
    <property type="match status" value="1"/>
</dbReference>
<dbReference type="GO" id="GO:0060003">
    <property type="term" value="P:copper ion export"/>
    <property type="evidence" value="ECO:0007669"/>
    <property type="project" value="TreeGrafter"/>
</dbReference>
<reference evidence="5" key="1">
    <citation type="submission" date="2017-04" db="EMBL/GenBank/DDBJ databases">
        <authorList>
            <person name="Varghese N."/>
            <person name="Submissions S."/>
        </authorList>
    </citation>
    <scope>NUCLEOTIDE SEQUENCE [LARGE SCALE GENOMIC DNA]</scope>
    <source>
        <strain evidence="5">DSM 22618</strain>
    </source>
</reference>
<dbReference type="SUPFAM" id="SSF111369">
    <property type="entry name" value="HlyD-like secretion proteins"/>
    <property type="match status" value="1"/>
</dbReference>
<feature type="chain" id="PRO_5012893184" evidence="3">
    <location>
        <begin position="21"/>
        <end position="366"/>
    </location>
</feature>
<dbReference type="STRING" id="1123014.SAMN02745746_00885"/>
<sequence length="366" mass="37896">MKMNKLLACLLALWLGQAIAHGGEDHSGGAANPAAAIASDKPQRLPDGSVFVPKDAQRRLAIRTVVGEEKAVPRTVELNGHVVMDPNAGGRVQAIQSGRIEGGPKGLPVAGMKVVKGQVLGYVVPAVTSVERANQSAELADLGVKARLAEKQLARLRELSGTVPKKEVEAQESELAGLRQRAAALGAATGREALRAPVSGVIAQASVVSGQVVEARDVLFEIVDPARLMIEALAYDAKLVASLTDASLSGTQTPLTFVGGATAFRDGALPVLFRLKQAGANPLALGQAVKVVAQTRDSVKGVPLPAASVVRNSANESIVWVHERAEVFRGVPVQVTPLDGANVVAAGLKPGARVVTSGATLINQIR</sequence>
<accession>A0A1Y6BC58</accession>
<keyword evidence="5" id="KW-1185">Reference proteome</keyword>
<proteinExistence type="predicted"/>
<keyword evidence="1" id="KW-0813">Transport</keyword>